<dbReference type="PROSITE" id="PS00154">
    <property type="entry name" value="ATPASE_E1_E2"/>
    <property type="match status" value="1"/>
</dbReference>
<feature type="transmembrane region" description="Helical" evidence="15">
    <location>
        <begin position="461"/>
        <end position="483"/>
    </location>
</feature>
<reference evidence="18" key="1">
    <citation type="submission" date="2011-05" db="EMBL/GenBank/DDBJ databases">
        <title>Complete sequence of Desulfotomaculum ruminis DSM 2154.</title>
        <authorList>
            <person name="Lucas S."/>
            <person name="Copeland A."/>
            <person name="Lapidus A."/>
            <person name="Cheng J.-F."/>
            <person name="Goodwin L."/>
            <person name="Pitluck S."/>
            <person name="Lu M."/>
            <person name="Detter J.C."/>
            <person name="Han C."/>
            <person name="Tapia R."/>
            <person name="Land M."/>
            <person name="Hauser L."/>
            <person name="Kyrpides N."/>
            <person name="Ivanova N."/>
            <person name="Mikhailova N."/>
            <person name="Pagani I."/>
            <person name="Stams A.J.M."/>
            <person name="Plugge C.M."/>
            <person name="Muyzer G."/>
            <person name="Kuever J."/>
            <person name="Parshina S.N."/>
            <person name="Ivanova A.E."/>
            <person name="Nazina T.N."/>
            <person name="Brambilla E."/>
            <person name="Spring S."/>
            <person name="Klenk H.-P."/>
            <person name="Woyke T."/>
        </authorList>
    </citation>
    <scope>NUCLEOTIDE SEQUENCE [LARGE SCALE GENOMIC DNA]</scope>
    <source>
        <strain evidence="18">ATCC 23193 / DSM 2154 / NCIB 8452 / DL</strain>
    </source>
</reference>
<dbReference type="InterPro" id="IPR036412">
    <property type="entry name" value="HAD-like_sf"/>
</dbReference>
<dbReference type="STRING" id="696281.Desru_2185"/>
<organism evidence="17 18">
    <name type="scientific">Desulforamulus ruminis (strain ATCC 23193 / DSM 2154 / NCIMB 8452 / DL)</name>
    <name type="common">Desulfotomaculum ruminis</name>
    <dbReference type="NCBI Taxonomy" id="696281"/>
    <lineage>
        <taxon>Bacteria</taxon>
        <taxon>Bacillati</taxon>
        <taxon>Bacillota</taxon>
        <taxon>Clostridia</taxon>
        <taxon>Eubacteriales</taxon>
        <taxon>Peptococcaceae</taxon>
        <taxon>Desulforamulus</taxon>
    </lineage>
</organism>
<dbReference type="InterPro" id="IPR044492">
    <property type="entry name" value="P_typ_ATPase_HD_dom"/>
</dbReference>
<dbReference type="SUPFAM" id="SSF81653">
    <property type="entry name" value="Calcium ATPase, transduction domain A"/>
    <property type="match status" value="1"/>
</dbReference>
<dbReference type="NCBIfam" id="TIGR01525">
    <property type="entry name" value="ATPase-IB_hvy"/>
    <property type="match status" value="1"/>
</dbReference>
<dbReference type="GO" id="GO:0005524">
    <property type="term" value="F:ATP binding"/>
    <property type="evidence" value="ECO:0007669"/>
    <property type="project" value="UniProtKB-UniRule"/>
</dbReference>
<evidence type="ECO:0000313" key="17">
    <source>
        <dbReference type="EMBL" id="AEG60434.1"/>
    </source>
</evidence>
<dbReference type="GO" id="GO:0016887">
    <property type="term" value="F:ATP hydrolysis activity"/>
    <property type="evidence" value="ECO:0007669"/>
    <property type="project" value="InterPro"/>
</dbReference>
<keyword evidence="9 15" id="KW-0067">ATP-binding</keyword>
<dbReference type="InterPro" id="IPR018303">
    <property type="entry name" value="ATPase_P-typ_P_site"/>
</dbReference>
<feature type="domain" description="HMA" evidence="16">
    <location>
        <begin position="156"/>
        <end position="219"/>
    </location>
</feature>
<dbReference type="CDD" id="cd00371">
    <property type="entry name" value="HMA"/>
    <property type="match status" value="2"/>
</dbReference>
<dbReference type="PRINTS" id="PR00119">
    <property type="entry name" value="CATATPASE"/>
</dbReference>
<keyword evidence="10" id="KW-1278">Translocase</keyword>
<evidence type="ECO:0000256" key="9">
    <source>
        <dbReference type="ARBA" id="ARBA00022840"/>
    </source>
</evidence>
<dbReference type="Pfam" id="PF00702">
    <property type="entry name" value="Hydrolase"/>
    <property type="match status" value="1"/>
</dbReference>
<comment type="subcellular location">
    <subcellularLocation>
        <location evidence="1">Cell membrane</location>
        <topology evidence="1">Multi-pass membrane protein</topology>
    </subcellularLocation>
</comment>
<feature type="transmembrane region" description="Helical" evidence="15">
    <location>
        <begin position="805"/>
        <end position="822"/>
    </location>
</feature>
<dbReference type="Gene3D" id="3.30.70.100">
    <property type="match status" value="2"/>
</dbReference>
<feature type="transmembrane region" description="Helical" evidence="15">
    <location>
        <begin position="236"/>
        <end position="256"/>
    </location>
</feature>
<dbReference type="PROSITE" id="PS01047">
    <property type="entry name" value="HMA_1"/>
    <property type="match status" value="2"/>
</dbReference>
<evidence type="ECO:0000256" key="7">
    <source>
        <dbReference type="ARBA" id="ARBA00022723"/>
    </source>
</evidence>
<dbReference type="PROSITE" id="PS50846">
    <property type="entry name" value="HMA_2"/>
    <property type="match status" value="2"/>
</dbReference>
<dbReference type="InterPro" id="IPR008250">
    <property type="entry name" value="ATPase_P-typ_transduc_dom_A_sf"/>
</dbReference>
<dbReference type="Gene3D" id="3.40.50.1000">
    <property type="entry name" value="HAD superfamily/HAD-like"/>
    <property type="match status" value="1"/>
</dbReference>
<keyword evidence="3 15" id="KW-1003">Cell membrane</keyword>
<dbReference type="FunFam" id="2.70.150.10:FF:000002">
    <property type="entry name" value="Copper-transporting ATPase 1, putative"/>
    <property type="match status" value="1"/>
</dbReference>
<dbReference type="Proteomes" id="UP000009234">
    <property type="component" value="Chromosome"/>
</dbReference>
<protein>
    <recommendedName>
        <fullName evidence="13">Cd(2+)-exporting ATPase</fullName>
        <ecNumber evidence="13">7.2.2.21</ecNumber>
    </recommendedName>
</protein>
<feature type="transmembrane region" description="Helical" evidence="15">
    <location>
        <begin position="262"/>
        <end position="280"/>
    </location>
</feature>
<dbReference type="InterPro" id="IPR023298">
    <property type="entry name" value="ATPase_P-typ_TM_dom_sf"/>
</dbReference>
<dbReference type="PRINTS" id="PR00941">
    <property type="entry name" value="CDATPASE"/>
</dbReference>
<evidence type="ECO:0000256" key="5">
    <source>
        <dbReference type="ARBA" id="ARBA00022553"/>
    </source>
</evidence>
<comment type="similarity">
    <text evidence="2 15">Belongs to the cation transport ATPase (P-type) (TC 3.A.3) family. Type IB subfamily.</text>
</comment>
<dbReference type="NCBIfam" id="TIGR01512">
    <property type="entry name" value="ATPase-IB2_Cd"/>
    <property type="match status" value="1"/>
</dbReference>
<dbReference type="eggNOG" id="COG2217">
    <property type="taxonomic scope" value="Bacteria"/>
</dbReference>
<name>F6DKQ9_DESRL</name>
<dbReference type="NCBIfam" id="TIGR01511">
    <property type="entry name" value="ATPase-IB1_Cu"/>
    <property type="match status" value="1"/>
</dbReference>
<dbReference type="EMBL" id="CP002780">
    <property type="protein sequence ID" value="AEG60434.1"/>
    <property type="molecule type" value="Genomic_DNA"/>
</dbReference>
<evidence type="ECO:0000256" key="14">
    <source>
        <dbReference type="ARBA" id="ARBA00049338"/>
    </source>
</evidence>
<dbReference type="InterPro" id="IPR001757">
    <property type="entry name" value="P_typ_ATPase"/>
</dbReference>
<dbReference type="InterPro" id="IPR027256">
    <property type="entry name" value="P-typ_ATPase_IB"/>
</dbReference>
<dbReference type="HOGENOM" id="CLU_001771_6_1_9"/>
<feature type="domain" description="HMA" evidence="16">
    <location>
        <begin position="87"/>
        <end position="150"/>
    </location>
</feature>
<dbReference type="KEGG" id="dru:Desru_2185"/>
<dbReference type="SUPFAM" id="SSF81665">
    <property type="entry name" value="Calcium ATPase, transmembrane domain M"/>
    <property type="match status" value="1"/>
</dbReference>
<dbReference type="InterPro" id="IPR006121">
    <property type="entry name" value="HMA_dom"/>
</dbReference>
<evidence type="ECO:0000256" key="8">
    <source>
        <dbReference type="ARBA" id="ARBA00022741"/>
    </source>
</evidence>
<evidence type="ECO:0000256" key="1">
    <source>
        <dbReference type="ARBA" id="ARBA00004651"/>
    </source>
</evidence>
<dbReference type="SFLD" id="SFLDS00003">
    <property type="entry name" value="Haloacid_Dehalogenase"/>
    <property type="match status" value="1"/>
</dbReference>
<evidence type="ECO:0000256" key="4">
    <source>
        <dbReference type="ARBA" id="ARBA00022539"/>
    </source>
</evidence>
<dbReference type="PANTHER" id="PTHR48085">
    <property type="entry name" value="CADMIUM/ZINC-TRANSPORTING ATPASE HMA2-RELATED"/>
    <property type="match status" value="1"/>
</dbReference>
<dbReference type="GO" id="GO:0008551">
    <property type="term" value="F:P-type cadmium transporter activity"/>
    <property type="evidence" value="ECO:0007669"/>
    <property type="project" value="UniProtKB-EC"/>
</dbReference>
<evidence type="ECO:0000256" key="6">
    <source>
        <dbReference type="ARBA" id="ARBA00022692"/>
    </source>
</evidence>
<accession>F6DKQ9</accession>
<dbReference type="Pfam" id="PF00122">
    <property type="entry name" value="E1-E2_ATPase"/>
    <property type="match status" value="1"/>
</dbReference>
<keyword evidence="6 15" id="KW-0812">Transmembrane</keyword>
<evidence type="ECO:0000259" key="16">
    <source>
        <dbReference type="PROSITE" id="PS50846"/>
    </source>
</evidence>
<evidence type="ECO:0000313" key="18">
    <source>
        <dbReference type="Proteomes" id="UP000009234"/>
    </source>
</evidence>
<sequence>MQGIHNHNQKTHGGCGCGNCSHTAEENAEVKDAQMAHSGEGVLPDKKRNPLSGVTLGKIDYSTALTRESHSMPQKPEALLEQRQQGQKSRFRISGLDCADCAAKLEKRIKALPGVTEASINFGAGKMTVSHTSALSSILEAVKAAGYQAHLEGGQKTTVFRISGMDCADCAAKLEKKLQVLSGVTEAKINFGAGKLTAKHTASTETILKAIENAGFQGRLANEERKPVTKSFFAEIKMILTVLSGLLVGAGFILSYLNMPDFMVTAVYLAAMISGGFYTARSGLYSLKSLSLDMNFLMMVAAIGAAAIGEWAEGATVVFLFALGNTLQAYTMDKTRNSIRALMDLSPKEALARRNGQEVHLPVEELVVGDIIIVKPGERIPMDGEVLAGRTDVNQSSITGESMPVEKTVGHEVYAGTINGQGSIEVKVTKLVKDTTLAKIINLVEEAQAQKAPSQQFVDVFAGYYTPAVIVTAVLVALLPWLLFGQPFQPWFERALILLVVSCPCALVISTPVSIVAAIGSAAKKGVLIKGGAYLEEAGALKVIAFDKTGTLTDGRPEVNAVIPVGSFDSQQVMEIAAAIENRSQHPLAEAILRYARQENIPVPEGTDFQSFTGKGAALRLKGEQYYIGNSRLFEEIKVSLNYLQEQITALQQQGQTVMILGSGQEALGLIAVADKIRESSRAAVAGMYRAGIAKLVMLTGDNAGTARVIAGELGIDDFRAELLPEHKLTAIQQLQKESGKVAMVGDGVNDAPALATATVGIAMGGAGTDTALETADIVLMADDLTKLPYAMHLSRRALSIIKQNIGFSLLVKAVFLVATFLGMANLWMAVFADTGTALLVIANGMRLMKVGDPYTETTVRPKQSTVACPSL</sequence>
<dbReference type="Gene3D" id="3.40.1110.10">
    <property type="entry name" value="Calcium-transporting ATPase, cytoplasmic domain N"/>
    <property type="match status" value="1"/>
</dbReference>
<dbReference type="InterPro" id="IPR036163">
    <property type="entry name" value="HMA_dom_sf"/>
</dbReference>
<dbReference type="GO" id="GO:0046872">
    <property type="term" value="F:metal ion binding"/>
    <property type="evidence" value="ECO:0007669"/>
    <property type="project" value="UniProtKB-KW"/>
</dbReference>
<dbReference type="SFLD" id="SFLDF00027">
    <property type="entry name" value="p-type_atpase"/>
    <property type="match status" value="1"/>
</dbReference>
<evidence type="ECO:0000256" key="13">
    <source>
        <dbReference type="ARBA" id="ARBA00039103"/>
    </source>
</evidence>
<comment type="catalytic activity">
    <reaction evidence="14">
        <text>Cd(2+)(in) + ATP + H2O = Cd(2+)(out) + ADP + phosphate + H(+)</text>
        <dbReference type="Rhea" id="RHEA:12132"/>
        <dbReference type="ChEBI" id="CHEBI:15377"/>
        <dbReference type="ChEBI" id="CHEBI:15378"/>
        <dbReference type="ChEBI" id="CHEBI:30616"/>
        <dbReference type="ChEBI" id="CHEBI:43474"/>
        <dbReference type="ChEBI" id="CHEBI:48775"/>
        <dbReference type="ChEBI" id="CHEBI:456216"/>
        <dbReference type="EC" id="7.2.2.21"/>
    </reaction>
</comment>
<dbReference type="SFLD" id="SFLDG00002">
    <property type="entry name" value="C1.7:_P-type_atpase_like"/>
    <property type="match status" value="1"/>
</dbReference>
<dbReference type="InterPro" id="IPR059000">
    <property type="entry name" value="ATPase_P-type_domA"/>
</dbReference>
<dbReference type="InterPro" id="IPR051014">
    <property type="entry name" value="Cation_Transport_ATPase_IB"/>
</dbReference>
<evidence type="ECO:0000256" key="3">
    <source>
        <dbReference type="ARBA" id="ARBA00022475"/>
    </source>
</evidence>
<dbReference type="Gene3D" id="2.70.150.10">
    <property type="entry name" value="Calcium-transporting ATPase, cytoplasmic transduction domain A"/>
    <property type="match status" value="1"/>
</dbReference>
<keyword evidence="12 15" id="KW-0472">Membrane</keyword>
<dbReference type="GO" id="GO:0005886">
    <property type="term" value="C:plasma membrane"/>
    <property type="evidence" value="ECO:0007669"/>
    <property type="project" value="UniProtKB-SubCell"/>
</dbReference>
<evidence type="ECO:0000256" key="11">
    <source>
        <dbReference type="ARBA" id="ARBA00022989"/>
    </source>
</evidence>
<dbReference type="PANTHER" id="PTHR48085:SF5">
    <property type="entry name" value="CADMIUM_ZINC-TRANSPORTING ATPASE HMA4-RELATED"/>
    <property type="match status" value="1"/>
</dbReference>
<keyword evidence="8 15" id="KW-0547">Nucleotide-binding</keyword>
<evidence type="ECO:0000256" key="10">
    <source>
        <dbReference type="ARBA" id="ARBA00022967"/>
    </source>
</evidence>
<feature type="transmembrane region" description="Helical" evidence="15">
    <location>
        <begin position="495"/>
        <end position="520"/>
    </location>
</feature>
<proteinExistence type="inferred from homology"/>
<evidence type="ECO:0000256" key="15">
    <source>
        <dbReference type="RuleBase" id="RU362081"/>
    </source>
</evidence>
<dbReference type="AlphaFoldDB" id="F6DKQ9"/>
<dbReference type="SUPFAM" id="SSF55008">
    <property type="entry name" value="HMA, heavy metal-associated domain"/>
    <property type="match status" value="2"/>
</dbReference>
<keyword evidence="7 15" id="KW-0479">Metal-binding</keyword>
<dbReference type="CDD" id="cd07545">
    <property type="entry name" value="P-type_ATPase_Cd-like"/>
    <property type="match status" value="1"/>
</dbReference>
<keyword evidence="4" id="KW-0104">Cadmium</keyword>
<evidence type="ECO:0000256" key="12">
    <source>
        <dbReference type="ARBA" id="ARBA00023136"/>
    </source>
</evidence>
<gene>
    <name evidence="17" type="ordered locus">Desru_2185</name>
</gene>
<keyword evidence="11 15" id="KW-1133">Transmembrane helix</keyword>
<dbReference type="InterPro" id="IPR017969">
    <property type="entry name" value="Heavy-metal-associated_CS"/>
</dbReference>
<dbReference type="Pfam" id="PF00403">
    <property type="entry name" value="HMA"/>
    <property type="match status" value="2"/>
</dbReference>
<dbReference type="EC" id="7.2.2.21" evidence="13"/>
<reference evidence="17 18" key="2">
    <citation type="journal article" date="2012" name="Stand. Genomic Sci.">
        <title>Complete genome sequence of the sulfate-reducing firmicute Desulfotomaculum ruminis type strain (DL(T)).</title>
        <authorList>
            <person name="Spring S."/>
            <person name="Visser M."/>
            <person name="Lu M."/>
            <person name="Copeland A."/>
            <person name="Lapidus A."/>
            <person name="Lucas S."/>
            <person name="Cheng J.F."/>
            <person name="Han C."/>
            <person name="Tapia R."/>
            <person name="Goodwin L.A."/>
            <person name="Pitluck S."/>
            <person name="Ivanova N."/>
            <person name="Land M."/>
            <person name="Hauser L."/>
            <person name="Larimer F."/>
            <person name="Rohde M."/>
            <person name="Goker M."/>
            <person name="Detter J.C."/>
            <person name="Kyrpides N.C."/>
            <person name="Woyke T."/>
            <person name="Schaap P.J."/>
            <person name="Plugge C.M."/>
            <person name="Muyzer G."/>
            <person name="Kuever J."/>
            <person name="Pereira I.A."/>
            <person name="Parshina S.N."/>
            <person name="Bernier-Latmani R."/>
            <person name="Stams A.J."/>
            <person name="Klenk H.P."/>
        </authorList>
    </citation>
    <scope>NUCLEOTIDE SEQUENCE [LARGE SCALE GENOMIC DNA]</scope>
    <source>
        <strain evidence="18">ATCC 23193 / DSM 2154 / NCIB 8452 / DL</strain>
    </source>
</reference>
<dbReference type="NCBIfam" id="TIGR01494">
    <property type="entry name" value="ATPase_P-type"/>
    <property type="match status" value="1"/>
</dbReference>
<dbReference type="SUPFAM" id="SSF56784">
    <property type="entry name" value="HAD-like"/>
    <property type="match status" value="1"/>
</dbReference>
<keyword evidence="5" id="KW-0597">Phosphoprotein</keyword>
<dbReference type="InterPro" id="IPR023214">
    <property type="entry name" value="HAD_sf"/>
</dbReference>
<evidence type="ECO:0000256" key="2">
    <source>
        <dbReference type="ARBA" id="ARBA00006024"/>
    </source>
</evidence>
<dbReference type="InterPro" id="IPR023299">
    <property type="entry name" value="ATPase_P-typ_cyto_dom_N"/>
</dbReference>
<keyword evidence="18" id="KW-1185">Reference proteome</keyword>